<dbReference type="InterPro" id="IPR025812">
    <property type="entry name" value="Trm10_C_MTase_dom"/>
</dbReference>
<gene>
    <name evidence="10" type="ORF">QR98_0067940</name>
</gene>
<dbReference type="GO" id="GO:0032259">
    <property type="term" value="P:methylation"/>
    <property type="evidence" value="ECO:0007669"/>
    <property type="project" value="UniProtKB-KW"/>
</dbReference>
<evidence type="ECO:0000313" key="11">
    <source>
        <dbReference type="Proteomes" id="UP000616769"/>
    </source>
</evidence>
<evidence type="ECO:0000256" key="1">
    <source>
        <dbReference type="ARBA" id="ARBA00004173"/>
    </source>
</evidence>
<dbReference type="GO" id="GO:0005739">
    <property type="term" value="C:mitochondrion"/>
    <property type="evidence" value="ECO:0007669"/>
    <property type="project" value="UniProtKB-SubCell"/>
</dbReference>
<evidence type="ECO:0000256" key="9">
    <source>
        <dbReference type="ARBA" id="ARBA00029803"/>
    </source>
</evidence>
<evidence type="ECO:0000256" key="7">
    <source>
        <dbReference type="ARBA" id="ARBA00023054"/>
    </source>
</evidence>
<evidence type="ECO:0000256" key="5">
    <source>
        <dbReference type="ARBA" id="ARBA00022694"/>
    </source>
</evidence>
<evidence type="ECO:0000256" key="8">
    <source>
        <dbReference type="ARBA" id="ARBA00023128"/>
    </source>
</evidence>
<keyword evidence="6" id="KW-0809">Transit peptide</keyword>
<reference evidence="10 11" key="1">
    <citation type="journal article" date="2015" name="Parasit. Vectors">
        <title>Draft genome of the scabies mite.</title>
        <authorList>
            <person name="Rider S.D.Jr."/>
            <person name="Morgan M.S."/>
            <person name="Arlian L.G."/>
        </authorList>
    </citation>
    <scope>NUCLEOTIDE SEQUENCE [LARGE SCALE GENOMIC DNA]</scope>
    <source>
        <strain evidence="10">Arlian Lab</strain>
    </source>
</reference>
<name>A0A132ABD9_SARSC</name>
<sequence>MLSNWRFLRRISQSKFKKSIDYVKSLSFDNIKWLSSSECVASQREFKPITIEKFCDLYNEDPERKIQIQEILNLYELEKYTTQQVSTDISIKDMRQLLLCIKDEKELKRGIKFLYTRECDKYNSRAKKMRRKIEHENRKLIENKDKNPSWEKGIFDPNGELHYGLWHNSIVSRITDKSLRNYRQNHLLRQAAMFGQKLIIDLSYDEHMKQSEINLLAQQIGFLYYENRINRDYPEQLPFDIHFTNCAKAKDSMIAIAKHIKRMNQLESWFHPQSYLEMPDLFPKHRLVYLSPHSKHPLLNYSDDHIYILGGYNDRISHMHISHVKAESEGIACFRLPLDENVLWKQGNKNLCLNQVSAILHSVKATGEWREAIRKFAPQRKIRSNEEEELAEQIRIKEIRKRMKNIAKSHKIHQI</sequence>
<dbReference type="AlphaFoldDB" id="A0A132ABD9"/>
<dbReference type="InterPro" id="IPR038459">
    <property type="entry name" value="MT_TRM10-typ_sf"/>
</dbReference>
<evidence type="ECO:0000313" key="10">
    <source>
        <dbReference type="EMBL" id="KPM08278.1"/>
    </source>
</evidence>
<dbReference type="CDD" id="cd18102">
    <property type="entry name" value="Trm10_MRRP1"/>
    <property type="match status" value="1"/>
</dbReference>
<keyword evidence="3" id="KW-0808">Transferase</keyword>
<dbReference type="InterPro" id="IPR007356">
    <property type="entry name" value="tRNA_m1G_MeTrfase_euk"/>
</dbReference>
<comment type="caution">
    <text evidence="10">The sequence shown here is derived from an EMBL/GenBank/DDBJ whole genome shotgun (WGS) entry which is preliminary data.</text>
</comment>
<dbReference type="OrthoDB" id="9976048at2759"/>
<evidence type="ECO:0000256" key="6">
    <source>
        <dbReference type="ARBA" id="ARBA00022946"/>
    </source>
</evidence>
<dbReference type="GO" id="GO:0005654">
    <property type="term" value="C:nucleoplasm"/>
    <property type="evidence" value="ECO:0007669"/>
    <property type="project" value="TreeGrafter"/>
</dbReference>
<evidence type="ECO:0000256" key="2">
    <source>
        <dbReference type="ARBA" id="ARBA00022603"/>
    </source>
</evidence>
<dbReference type="GO" id="GO:0000049">
    <property type="term" value="F:tRNA binding"/>
    <property type="evidence" value="ECO:0007669"/>
    <property type="project" value="TreeGrafter"/>
</dbReference>
<keyword evidence="2" id="KW-0489">Methyltransferase</keyword>
<dbReference type="Gene3D" id="3.40.1280.30">
    <property type="match status" value="1"/>
</dbReference>
<evidence type="ECO:0000256" key="3">
    <source>
        <dbReference type="ARBA" id="ARBA00022679"/>
    </source>
</evidence>
<dbReference type="VEuPathDB" id="VectorBase:SSCA001505"/>
<protein>
    <recommendedName>
        <fullName evidence="9">RNA (guanine-9-)-methyltransferase domain-containing protein 1</fullName>
    </recommendedName>
</protein>
<dbReference type="GO" id="GO:0097745">
    <property type="term" value="P:mitochondrial tRNA 5'-end processing"/>
    <property type="evidence" value="ECO:0007669"/>
    <property type="project" value="TreeGrafter"/>
</dbReference>
<keyword evidence="4" id="KW-0949">S-adenosyl-L-methionine</keyword>
<accession>A0A132ABD9</accession>
<dbReference type="EMBL" id="JXLN01012277">
    <property type="protein sequence ID" value="KPM08278.1"/>
    <property type="molecule type" value="Genomic_DNA"/>
</dbReference>
<dbReference type="PANTHER" id="PTHR13563">
    <property type="entry name" value="TRNA (GUANINE-9-) METHYLTRANSFERASE"/>
    <property type="match status" value="1"/>
</dbReference>
<proteinExistence type="predicted"/>
<keyword evidence="7" id="KW-0175">Coiled coil</keyword>
<organism evidence="10 11">
    <name type="scientific">Sarcoptes scabiei</name>
    <name type="common">Itch mite</name>
    <name type="synonym">Acarus scabiei</name>
    <dbReference type="NCBI Taxonomy" id="52283"/>
    <lineage>
        <taxon>Eukaryota</taxon>
        <taxon>Metazoa</taxon>
        <taxon>Ecdysozoa</taxon>
        <taxon>Arthropoda</taxon>
        <taxon>Chelicerata</taxon>
        <taxon>Arachnida</taxon>
        <taxon>Acari</taxon>
        <taxon>Acariformes</taxon>
        <taxon>Sarcoptiformes</taxon>
        <taxon>Astigmata</taxon>
        <taxon>Psoroptidia</taxon>
        <taxon>Sarcoptoidea</taxon>
        <taxon>Sarcoptidae</taxon>
        <taxon>Sarcoptinae</taxon>
        <taxon>Sarcoptes</taxon>
    </lineage>
</organism>
<evidence type="ECO:0000256" key="4">
    <source>
        <dbReference type="ARBA" id="ARBA00022691"/>
    </source>
</evidence>
<keyword evidence="5" id="KW-0819">tRNA processing</keyword>
<dbReference type="PROSITE" id="PS51675">
    <property type="entry name" value="SAM_MT_TRM10"/>
    <property type="match status" value="1"/>
</dbReference>
<dbReference type="GO" id="GO:0070131">
    <property type="term" value="P:positive regulation of mitochondrial translation"/>
    <property type="evidence" value="ECO:0007669"/>
    <property type="project" value="TreeGrafter"/>
</dbReference>
<dbReference type="PANTHER" id="PTHR13563:SF5">
    <property type="entry name" value="TRNA METHYLTRANSFERASE 10 HOMOLOG C"/>
    <property type="match status" value="1"/>
</dbReference>
<dbReference type="InterPro" id="IPR028564">
    <property type="entry name" value="MT_TRM10-typ"/>
</dbReference>
<comment type="subcellular location">
    <subcellularLocation>
        <location evidence="1">Mitochondrion</location>
    </subcellularLocation>
</comment>
<dbReference type="GO" id="GO:0008168">
    <property type="term" value="F:methyltransferase activity"/>
    <property type="evidence" value="ECO:0007669"/>
    <property type="project" value="UniProtKB-KW"/>
</dbReference>
<dbReference type="Proteomes" id="UP000616769">
    <property type="component" value="Unassembled WGS sequence"/>
</dbReference>
<keyword evidence="8" id="KW-0496">Mitochondrion</keyword>